<sequence>MNVTAKHKKARIFRDFLIETDGVNMFKEEEKEHAILFRSMYPVREDDKKQFMFIIDDSIYVTMQSLIVAEVPEEKREEMLKVINQIHFEYPTVKYVLTPTGQIMTSAIFHAHEANFDAGTAVKCTIELFKVIAKDHYARFLQVLGE</sequence>
<evidence type="ECO:0000313" key="2">
    <source>
        <dbReference type="Proteomes" id="UP001169242"/>
    </source>
</evidence>
<accession>A0AA42DK76</accession>
<dbReference type="AlphaFoldDB" id="A0AA42DK76"/>
<organism evidence="1 2">
    <name type="scientific">Holtiella tumoricola</name>
    <dbReference type="NCBI Taxonomy" id="3018743"/>
    <lineage>
        <taxon>Bacteria</taxon>
        <taxon>Bacillati</taxon>
        <taxon>Bacillota</taxon>
        <taxon>Clostridia</taxon>
        <taxon>Lachnospirales</taxon>
        <taxon>Cellulosilyticaceae</taxon>
        <taxon>Holtiella</taxon>
    </lineage>
</organism>
<name>A0AA42DK76_9FIRM</name>
<gene>
    <name evidence="1" type="ORF">PBV87_03330</name>
</gene>
<protein>
    <recommendedName>
        <fullName evidence="3">YbjN domain-containing protein</fullName>
    </recommendedName>
</protein>
<dbReference type="EMBL" id="JAQIFT010000014">
    <property type="protein sequence ID" value="MDA3730538.1"/>
    <property type="molecule type" value="Genomic_DNA"/>
</dbReference>
<keyword evidence="2" id="KW-1185">Reference proteome</keyword>
<dbReference type="Proteomes" id="UP001169242">
    <property type="component" value="Unassembled WGS sequence"/>
</dbReference>
<proteinExistence type="predicted"/>
<reference evidence="1" key="1">
    <citation type="journal article" date="2023" name="Int. J. Syst. Evol. Microbiol.">
        <title>&lt;i&gt;Holtiella tumoricola&lt;/i&gt; gen. nov. sp. nov., isolated from a human clinical sample.</title>
        <authorList>
            <person name="Allen-Vercoe E."/>
            <person name="Daigneault M.C."/>
            <person name="Vancuren S.J."/>
            <person name="Cochrane K."/>
            <person name="O'Neal L.L."/>
            <person name="Sankaranarayanan K."/>
            <person name="Lawson P.A."/>
        </authorList>
    </citation>
    <scope>NUCLEOTIDE SEQUENCE</scope>
    <source>
        <strain evidence="1">CC70A</strain>
    </source>
</reference>
<comment type="caution">
    <text evidence="1">The sequence shown here is derived from an EMBL/GenBank/DDBJ whole genome shotgun (WGS) entry which is preliminary data.</text>
</comment>
<evidence type="ECO:0000313" key="1">
    <source>
        <dbReference type="EMBL" id="MDA3730538.1"/>
    </source>
</evidence>
<dbReference type="RefSeq" id="WP_053982423.1">
    <property type="nucleotide sequence ID" value="NZ_JAQIFT010000014.1"/>
</dbReference>
<evidence type="ECO:0008006" key="3">
    <source>
        <dbReference type="Google" id="ProtNLM"/>
    </source>
</evidence>